<dbReference type="Pfam" id="PF02608">
    <property type="entry name" value="Bmp"/>
    <property type="match status" value="1"/>
</dbReference>
<comment type="subcellular location">
    <subcellularLocation>
        <location evidence="1">Cell membrane</location>
        <topology evidence="1">Lipid-anchor</topology>
    </subcellularLocation>
</comment>
<accession>A0A094WHJ0</accession>
<dbReference type="CDD" id="cd06354">
    <property type="entry name" value="PBP1_PrnA-like"/>
    <property type="match status" value="1"/>
</dbReference>
<protein>
    <submittedName>
        <fullName evidence="9">CD4+ T-cell-stimulating antigen</fullName>
    </submittedName>
</protein>
<dbReference type="STRING" id="1218173.BALCAV_0217395"/>
<dbReference type="eggNOG" id="COG1744">
    <property type="taxonomic scope" value="Bacteria"/>
</dbReference>
<evidence type="ECO:0000256" key="7">
    <source>
        <dbReference type="SAM" id="SignalP"/>
    </source>
</evidence>
<reference evidence="9 11" key="1">
    <citation type="journal article" date="2014" name="Genome Announc.">
        <title>Draft Genome Sequence of Bacillus alcalophilus AV1934, a Classic Alkaliphile Isolated from Human Feces in 1934.</title>
        <authorList>
            <person name="Attie O."/>
            <person name="Jayaprakash A."/>
            <person name="Shah H."/>
            <person name="Paulsen I.T."/>
            <person name="Morino M."/>
            <person name="Takahashi Y."/>
            <person name="Narumi I."/>
            <person name="Sachidanandam R."/>
            <person name="Satoh K."/>
            <person name="Ito M."/>
            <person name="Krulwich T.A."/>
        </authorList>
    </citation>
    <scope>NUCLEOTIDE SEQUENCE [LARGE SCALE GENOMIC DNA]</scope>
    <source>
        <strain evidence="9 11">AV1934</strain>
    </source>
</reference>
<comment type="caution">
    <text evidence="9">The sequence shown here is derived from an EMBL/GenBank/DDBJ whole genome shotgun (WGS) entry which is preliminary data.</text>
</comment>
<name>A0A094WHJ0_ALKAL</name>
<evidence type="ECO:0000313" key="12">
    <source>
        <dbReference type="Proteomes" id="UP000297014"/>
    </source>
</evidence>
<evidence type="ECO:0000313" key="10">
    <source>
        <dbReference type="EMBL" id="THG90631.1"/>
    </source>
</evidence>
<evidence type="ECO:0000259" key="8">
    <source>
        <dbReference type="Pfam" id="PF02608"/>
    </source>
</evidence>
<sequence>MKKWLRNATIGLAAAIALTACGAGNDDNGTSTGDGDGGTAETSDFTVGMVTDAGGIDDKSFNESSWNGIKDFGEKFNLTEGTNYSYVQSGSIPDFEPNLRGLVREGKELVFGVGFLMEDAMRTVASQNEDAQLAIIDMVVMNEETGEPFENVAHMTFEEHEGSFLVGVVAALESETDQVGFIGGMDSDLIKKFENGFKAGAKAVNPDIEIAVQYVGDFNDATTAQQIANTMYSQGADIIYHAAGGSGNGLITEAINRARNGENVWAIGVDQDQYEDGIYDGEKSVMLTSMVKRVDVAVADVAERTMNGDFPGGEILVYGLEENGVGIADSTQNLSDGIEDQVNEYRDSILSGDVEVPMTDEEYEEYLNGL</sequence>
<evidence type="ECO:0000256" key="6">
    <source>
        <dbReference type="ARBA" id="ARBA00023288"/>
    </source>
</evidence>
<comment type="similarity">
    <text evidence="2">Belongs to the BMP lipoprotein family.</text>
</comment>
<evidence type="ECO:0000256" key="5">
    <source>
        <dbReference type="ARBA" id="ARBA00023136"/>
    </source>
</evidence>
<reference evidence="10 12" key="2">
    <citation type="submission" date="2014-01" db="EMBL/GenBank/DDBJ databases">
        <title>Draft genome sequencing of Bacillus alcalophilus CGMCC 1.3604.</title>
        <authorList>
            <person name="Yang J."/>
            <person name="Diao L."/>
            <person name="Yang S."/>
        </authorList>
    </citation>
    <scope>NUCLEOTIDE SEQUENCE [LARGE SCALE GENOMIC DNA]</scope>
    <source>
        <strain evidence="10 12">CGMCC 1.3604</strain>
    </source>
</reference>
<dbReference type="InterPro" id="IPR050957">
    <property type="entry name" value="BMP_lipoprotein"/>
</dbReference>
<evidence type="ECO:0000256" key="1">
    <source>
        <dbReference type="ARBA" id="ARBA00004193"/>
    </source>
</evidence>
<evidence type="ECO:0000313" key="9">
    <source>
        <dbReference type="EMBL" id="KGA96251.1"/>
    </source>
</evidence>
<dbReference type="PROSITE" id="PS51257">
    <property type="entry name" value="PROKAR_LIPOPROTEIN"/>
    <property type="match status" value="1"/>
</dbReference>
<dbReference type="OrthoDB" id="9784230at2"/>
<dbReference type="InterPro" id="IPR028082">
    <property type="entry name" value="Peripla_BP_I"/>
</dbReference>
<dbReference type="Gene3D" id="3.40.50.2300">
    <property type="match status" value="2"/>
</dbReference>
<keyword evidence="5" id="KW-0472">Membrane</keyword>
<keyword evidence="11" id="KW-1185">Reference proteome</keyword>
<evidence type="ECO:0000256" key="3">
    <source>
        <dbReference type="ARBA" id="ARBA00022475"/>
    </source>
</evidence>
<dbReference type="PANTHER" id="PTHR34296:SF2">
    <property type="entry name" value="ABC TRANSPORTER GUANOSINE-BINDING PROTEIN NUPN"/>
    <property type="match status" value="1"/>
</dbReference>
<dbReference type="InterPro" id="IPR003760">
    <property type="entry name" value="PnrA-like"/>
</dbReference>
<dbReference type="Proteomes" id="UP000297014">
    <property type="component" value="Unassembled WGS sequence"/>
</dbReference>
<dbReference type="RefSeq" id="WP_003323861.1">
    <property type="nucleotide sequence ID" value="NZ_ALPT02000071.1"/>
</dbReference>
<feature type="chain" id="PRO_5038290314" evidence="7">
    <location>
        <begin position="23"/>
        <end position="370"/>
    </location>
</feature>
<dbReference type="EMBL" id="ALPT02000071">
    <property type="protein sequence ID" value="KGA96251.1"/>
    <property type="molecule type" value="Genomic_DNA"/>
</dbReference>
<keyword evidence="4 7" id="KW-0732">Signal</keyword>
<feature type="domain" description="ABC transporter substrate-binding protein PnrA-like" evidence="8">
    <location>
        <begin position="46"/>
        <end position="358"/>
    </location>
</feature>
<evidence type="ECO:0000256" key="4">
    <source>
        <dbReference type="ARBA" id="ARBA00022729"/>
    </source>
</evidence>
<organism evidence="9 11">
    <name type="scientific">Alkalihalobacillus alcalophilus ATCC 27647 = CGMCC 1.3604</name>
    <dbReference type="NCBI Taxonomy" id="1218173"/>
    <lineage>
        <taxon>Bacteria</taxon>
        <taxon>Bacillati</taxon>
        <taxon>Bacillota</taxon>
        <taxon>Bacilli</taxon>
        <taxon>Bacillales</taxon>
        <taxon>Bacillaceae</taxon>
        <taxon>Alkalihalobacillus</taxon>
    </lineage>
</organism>
<feature type="signal peptide" evidence="7">
    <location>
        <begin position="1"/>
        <end position="22"/>
    </location>
</feature>
<dbReference type="SUPFAM" id="SSF53822">
    <property type="entry name" value="Periplasmic binding protein-like I"/>
    <property type="match status" value="1"/>
</dbReference>
<proteinExistence type="inferred from homology"/>
<keyword evidence="6" id="KW-0449">Lipoprotein</keyword>
<dbReference type="AlphaFoldDB" id="A0A094WHJ0"/>
<gene>
    <name evidence="10" type="ORF">AJ85_09630</name>
    <name evidence="9" type="ORF">BALCAV_0217395</name>
</gene>
<keyword evidence="3" id="KW-1003">Cell membrane</keyword>
<dbReference type="GO" id="GO:0005886">
    <property type="term" value="C:plasma membrane"/>
    <property type="evidence" value="ECO:0007669"/>
    <property type="project" value="UniProtKB-SubCell"/>
</dbReference>
<evidence type="ECO:0000313" key="11">
    <source>
        <dbReference type="Proteomes" id="UP000002754"/>
    </source>
</evidence>
<dbReference type="Proteomes" id="UP000002754">
    <property type="component" value="Unassembled WGS sequence"/>
</dbReference>
<evidence type="ECO:0000256" key="2">
    <source>
        <dbReference type="ARBA" id="ARBA00008610"/>
    </source>
</evidence>
<dbReference type="PANTHER" id="PTHR34296">
    <property type="entry name" value="TRANSCRIPTIONAL ACTIVATOR PROTEIN MED"/>
    <property type="match status" value="1"/>
</dbReference>
<dbReference type="EMBL" id="JALP01000128">
    <property type="protein sequence ID" value="THG90631.1"/>
    <property type="molecule type" value="Genomic_DNA"/>
</dbReference>